<name>A0ABX6AF03_STRVD</name>
<evidence type="ECO:0000313" key="3">
    <source>
        <dbReference type="EMBL" id="QEU86380.1"/>
    </source>
</evidence>
<evidence type="ECO:0000256" key="2">
    <source>
        <dbReference type="SAM" id="Phobius"/>
    </source>
</evidence>
<evidence type="ECO:0000256" key="1">
    <source>
        <dbReference type="SAM" id="MobiDB-lite"/>
    </source>
</evidence>
<sequence>MRRPPPGRFTGRMDPRSLDAPPHPADRDPRARVVPAVATALLSVLGPAALLFAGLSPMATDSCGPDDCSPALTTSLALVHGTLVLGGPLTAGAWLAAWLLPRTHRWSVPRIWLAGLSLLPPVLVLVLVFTLPPG</sequence>
<proteinExistence type="predicted"/>
<accession>A0ABX6AF03</accession>
<reference evidence="3 4" key="1">
    <citation type="submission" date="2017-09" db="EMBL/GenBank/DDBJ databases">
        <authorList>
            <person name="Lee N."/>
            <person name="Cho B.-K."/>
        </authorList>
    </citation>
    <scope>NUCLEOTIDE SEQUENCE [LARGE SCALE GENOMIC DNA]</scope>
    <source>
        <strain evidence="3 4">ATCC 39115</strain>
    </source>
</reference>
<gene>
    <name evidence="3" type="ORF">CP969_18040</name>
</gene>
<evidence type="ECO:0000313" key="4">
    <source>
        <dbReference type="Proteomes" id="UP000327143"/>
    </source>
</evidence>
<keyword evidence="2" id="KW-1133">Transmembrane helix</keyword>
<dbReference type="EMBL" id="CP023700">
    <property type="protein sequence ID" value="QEU86380.1"/>
    <property type="molecule type" value="Genomic_DNA"/>
</dbReference>
<keyword evidence="4" id="KW-1185">Reference proteome</keyword>
<keyword evidence="2" id="KW-0472">Membrane</keyword>
<feature type="transmembrane region" description="Helical" evidence="2">
    <location>
        <begin position="111"/>
        <end position="131"/>
    </location>
</feature>
<organism evidence="3 4">
    <name type="scientific">Streptomyces viridosporus T7A</name>
    <dbReference type="NCBI Taxonomy" id="665577"/>
    <lineage>
        <taxon>Bacteria</taxon>
        <taxon>Bacillati</taxon>
        <taxon>Actinomycetota</taxon>
        <taxon>Actinomycetes</taxon>
        <taxon>Kitasatosporales</taxon>
        <taxon>Streptomycetaceae</taxon>
        <taxon>Streptomyces</taxon>
    </lineage>
</organism>
<keyword evidence="2" id="KW-0812">Transmembrane</keyword>
<protein>
    <submittedName>
        <fullName evidence="3">Uncharacterized protein</fullName>
    </submittedName>
</protein>
<dbReference type="Proteomes" id="UP000327143">
    <property type="component" value="Chromosome"/>
</dbReference>
<feature type="region of interest" description="Disordered" evidence="1">
    <location>
        <begin position="1"/>
        <end position="30"/>
    </location>
</feature>
<feature type="transmembrane region" description="Helical" evidence="2">
    <location>
        <begin position="75"/>
        <end position="99"/>
    </location>
</feature>
<feature type="transmembrane region" description="Helical" evidence="2">
    <location>
        <begin position="33"/>
        <end position="55"/>
    </location>
</feature>